<evidence type="ECO:0000256" key="2">
    <source>
        <dbReference type="ARBA" id="ARBA00012417"/>
    </source>
</evidence>
<keyword evidence="5" id="KW-0548">Nucleotidyltransferase</keyword>
<feature type="compositionally biased region" description="Basic and acidic residues" evidence="16">
    <location>
        <begin position="481"/>
        <end position="493"/>
    </location>
</feature>
<evidence type="ECO:0000256" key="13">
    <source>
        <dbReference type="ARBA" id="ARBA00023204"/>
    </source>
</evidence>
<dbReference type="Gene3D" id="3.30.160.60">
    <property type="entry name" value="Classic Zinc Finger"/>
    <property type="match status" value="1"/>
</dbReference>
<dbReference type="EC" id="2.7.7.7" evidence="2"/>
<evidence type="ECO:0000256" key="6">
    <source>
        <dbReference type="ARBA" id="ARBA00022705"/>
    </source>
</evidence>
<feature type="domain" description="UmuC" evidence="17">
    <location>
        <begin position="113"/>
        <end position="293"/>
    </location>
</feature>
<dbReference type="CDD" id="cd03586">
    <property type="entry name" value="PolY_Pol_IV_kappa"/>
    <property type="match status" value="1"/>
</dbReference>
<dbReference type="Pfam" id="PF11799">
    <property type="entry name" value="IMS_C"/>
    <property type="match status" value="1"/>
</dbReference>
<keyword evidence="10" id="KW-0862">Zinc</keyword>
<evidence type="ECO:0000256" key="10">
    <source>
        <dbReference type="ARBA" id="ARBA00022833"/>
    </source>
</evidence>
<keyword evidence="4" id="KW-0808">Transferase</keyword>
<comment type="catalytic activity">
    <reaction evidence="14">
        <text>DNA(n) + a 2'-deoxyribonucleoside 5'-triphosphate = DNA(n+1) + diphosphate</text>
        <dbReference type="Rhea" id="RHEA:22508"/>
        <dbReference type="Rhea" id="RHEA-COMP:17339"/>
        <dbReference type="Rhea" id="RHEA-COMP:17340"/>
        <dbReference type="ChEBI" id="CHEBI:33019"/>
        <dbReference type="ChEBI" id="CHEBI:61560"/>
        <dbReference type="ChEBI" id="CHEBI:173112"/>
        <dbReference type="EC" id="2.7.7.7"/>
    </reaction>
</comment>
<dbReference type="InterPro" id="IPR017961">
    <property type="entry name" value="DNA_pol_Y-fam_little_finger"/>
</dbReference>
<feature type="domain" description="UBZ4-type" evidence="18">
    <location>
        <begin position="529"/>
        <end position="558"/>
    </location>
</feature>
<protein>
    <recommendedName>
        <fullName evidence="3">DNA polymerase kappa</fullName>
        <ecNumber evidence="2">2.7.7.7</ecNumber>
    </recommendedName>
</protein>
<dbReference type="SUPFAM" id="SSF56672">
    <property type="entry name" value="DNA/RNA polymerases"/>
    <property type="match status" value="1"/>
</dbReference>
<keyword evidence="20" id="KW-1185">Reference proteome</keyword>
<evidence type="ECO:0000313" key="20">
    <source>
        <dbReference type="Proteomes" id="UP000053477"/>
    </source>
</evidence>
<dbReference type="InterPro" id="IPR022880">
    <property type="entry name" value="DNApol_IV"/>
</dbReference>
<feature type="region of interest" description="Disordered" evidence="16">
    <location>
        <begin position="1"/>
        <end position="23"/>
    </location>
</feature>
<dbReference type="InterPro" id="IPR001126">
    <property type="entry name" value="UmuC"/>
</dbReference>
<evidence type="ECO:0000256" key="12">
    <source>
        <dbReference type="ARBA" id="ARBA00022932"/>
    </source>
</evidence>
<dbReference type="OrthoDB" id="1747274at2759"/>
<feature type="compositionally biased region" description="Acidic residues" evidence="16">
    <location>
        <begin position="507"/>
        <end position="517"/>
    </location>
</feature>
<accession>A0A0H2RQN8</accession>
<keyword evidence="13 15" id="KW-0234">DNA repair</keyword>
<dbReference type="SMART" id="SM00734">
    <property type="entry name" value="ZnF_Rad18"/>
    <property type="match status" value="1"/>
</dbReference>
<name>A0A0H2RQN8_9AGAM</name>
<evidence type="ECO:0000256" key="7">
    <source>
        <dbReference type="ARBA" id="ARBA00022723"/>
    </source>
</evidence>
<feature type="region of interest" description="Disordered" evidence="16">
    <location>
        <begin position="457"/>
        <end position="525"/>
    </location>
</feature>
<dbReference type="Proteomes" id="UP000053477">
    <property type="component" value="Unassembled WGS sequence"/>
</dbReference>
<comment type="similarity">
    <text evidence="1">Belongs to the DNA polymerase type-Y family.</text>
</comment>
<evidence type="ECO:0000313" key="19">
    <source>
        <dbReference type="EMBL" id="KLO14290.1"/>
    </source>
</evidence>
<dbReference type="Gene3D" id="3.30.1490.100">
    <property type="entry name" value="DNA polymerase, Y-family, little finger domain"/>
    <property type="match status" value="1"/>
</dbReference>
<keyword evidence="7" id="KW-0479">Metal-binding</keyword>
<dbReference type="Gene3D" id="1.10.150.810">
    <property type="match status" value="2"/>
</dbReference>
<dbReference type="Gene3D" id="3.30.70.270">
    <property type="match status" value="1"/>
</dbReference>
<dbReference type="PANTHER" id="PTHR11076">
    <property type="entry name" value="DNA REPAIR POLYMERASE UMUC / TRANSFERASE FAMILY MEMBER"/>
    <property type="match status" value="1"/>
</dbReference>
<dbReference type="PROSITE" id="PS50173">
    <property type="entry name" value="UMUC"/>
    <property type="match status" value="1"/>
</dbReference>
<evidence type="ECO:0000256" key="16">
    <source>
        <dbReference type="SAM" id="MobiDB-lite"/>
    </source>
</evidence>
<dbReference type="GO" id="GO:0003887">
    <property type="term" value="F:DNA-directed DNA polymerase activity"/>
    <property type="evidence" value="ECO:0007669"/>
    <property type="project" value="UniProtKB-KW"/>
</dbReference>
<feature type="compositionally biased region" description="Polar residues" evidence="16">
    <location>
        <begin position="11"/>
        <end position="22"/>
    </location>
</feature>
<dbReference type="PROSITE" id="PS51908">
    <property type="entry name" value="ZF_UBZ4"/>
    <property type="match status" value="1"/>
</dbReference>
<feature type="compositionally biased region" description="Basic and acidic residues" evidence="16">
    <location>
        <begin position="457"/>
        <end position="470"/>
    </location>
</feature>
<dbReference type="SUPFAM" id="SSF100879">
    <property type="entry name" value="Lesion bypass DNA polymerase (Y-family), little finger domain"/>
    <property type="match status" value="1"/>
</dbReference>
<evidence type="ECO:0000259" key="18">
    <source>
        <dbReference type="PROSITE" id="PS51908"/>
    </source>
</evidence>
<dbReference type="STRING" id="27342.A0A0H2RQN8"/>
<dbReference type="FunFam" id="3.30.1490.100:FF:000004">
    <property type="entry name" value="DNA polymerase IV"/>
    <property type="match status" value="1"/>
</dbReference>
<dbReference type="GO" id="GO:0070987">
    <property type="term" value="P:error-free translesion synthesis"/>
    <property type="evidence" value="ECO:0007669"/>
    <property type="project" value="UniProtKB-ARBA"/>
</dbReference>
<evidence type="ECO:0000256" key="11">
    <source>
        <dbReference type="ARBA" id="ARBA00022842"/>
    </source>
</evidence>
<evidence type="ECO:0000256" key="9">
    <source>
        <dbReference type="ARBA" id="ARBA00022771"/>
    </source>
</evidence>
<gene>
    <name evidence="19" type="ORF">SCHPADRAFT_872918</name>
</gene>
<keyword evidence="11" id="KW-0460">Magnesium</keyword>
<dbReference type="GO" id="GO:0008270">
    <property type="term" value="F:zinc ion binding"/>
    <property type="evidence" value="ECO:0007669"/>
    <property type="project" value="UniProtKB-KW"/>
</dbReference>
<evidence type="ECO:0000256" key="3">
    <source>
        <dbReference type="ARBA" id="ARBA00016178"/>
    </source>
</evidence>
<dbReference type="GO" id="GO:0006260">
    <property type="term" value="P:DNA replication"/>
    <property type="evidence" value="ECO:0007669"/>
    <property type="project" value="UniProtKB-KW"/>
</dbReference>
<keyword evidence="12" id="KW-0239">DNA-directed DNA polymerase</keyword>
<dbReference type="GO" id="GO:0003684">
    <property type="term" value="F:damaged DNA binding"/>
    <property type="evidence" value="ECO:0007669"/>
    <property type="project" value="InterPro"/>
</dbReference>
<sequence>MNEEGEEGVAKSTQLSQSSQAPSFLRRLAGQSVHKAGLLPDQTEIQKRIAEVSRGTKHYENEKRRDKEWTERINKILERRDELLRTADIPRVEAKVDKIFAEMEAKRDLTQSIVHVDMDAFYANVEMLYNPDLAGKPFAVVGLGIVTTASYEARKYGARSGMPEFVAKALCKDLLIVPVDYKRVGEQSRKVMLVLRDYDPNMYIAGCDEAYLNLTTYLTDHNMKVEDCVQQLRDRVHKETGLTASAGIAPNVMLAKICSDRNKPNGQFHLPFNREDVLKFIHELPVRKVPYIGRVGERVLESIGIKTVGDIAKERAIIHLMPRRFAVDFLFSTYLGLGMSKLQSAQREERKSVGASRTFRPVDTEQAIWQKLEYIASLLERDLEAEGWTGKTVTLTFKLDTFQVFTRMKSFSRWISKKEDLFKIGKELLKPELPLRIRLLGLRVSNMKDLRAPEDQGIKKYFHSESEKDASGSPSKKKRKVEPEPEQRIHDVDSGTESATETIKDEETQEEEGEEPEHESQDSPVSLDLQICPICGREMRCNNATLNEHVDWCLSKGTIMDATSLRNDNVFSNSASAKGKGKRKAPG</sequence>
<dbReference type="InParanoid" id="A0A0H2RQN8"/>
<dbReference type="PANTHER" id="PTHR11076:SF33">
    <property type="entry name" value="DNA POLYMERASE KAPPA"/>
    <property type="match status" value="1"/>
</dbReference>
<dbReference type="GO" id="GO:0042276">
    <property type="term" value="P:error-prone translesion synthesis"/>
    <property type="evidence" value="ECO:0007669"/>
    <property type="project" value="TreeGrafter"/>
</dbReference>
<dbReference type="EMBL" id="KQ085946">
    <property type="protein sequence ID" value="KLO14290.1"/>
    <property type="molecule type" value="Genomic_DNA"/>
</dbReference>
<dbReference type="InterPro" id="IPR024728">
    <property type="entry name" value="PolY_HhH_motif"/>
</dbReference>
<dbReference type="InterPro" id="IPR050116">
    <property type="entry name" value="DNA_polymerase-Y"/>
</dbReference>
<dbReference type="GO" id="GO:0006281">
    <property type="term" value="P:DNA repair"/>
    <property type="evidence" value="ECO:0007669"/>
    <property type="project" value="UniProtKB-KW"/>
</dbReference>
<evidence type="ECO:0000256" key="15">
    <source>
        <dbReference type="PROSITE-ProRule" id="PRU01256"/>
    </source>
</evidence>
<evidence type="ECO:0000256" key="14">
    <source>
        <dbReference type="ARBA" id="ARBA00049244"/>
    </source>
</evidence>
<keyword evidence="8 15" id="KW-0227">DNA damage</keyword>
<evidence type="ECO:0000256" key="4">
    <source>
        <dbReference type="ARBA" id="ARBA00022679"/>
    </source>
</evidence>
<dbReference type="Pfam" id="PF00817">
    <property type="entry name" value="IMS"/>
    <property type="match status" value="1"/>
</dbReference>
<evidence type="ECO:0000256" key="5">
    <source>
        <dbReference type="ARBA" id="ARBA00022695"/>
    </source>
</evidence>
<dbReference type="GO" id="GO:0005634">
    <property type="term" value="C:nucleus"/>
    <property type="evidence" value="ECO:0007669"/>
    <property type="project" value="TreeGrafter"/>
</dbReference>
<keyword evidence="6" id="KW-0235">DNA replication</keyword>
<dbReference type="InterPro" id="IPR043128">
    <property type="entry name" value="Rev_trsase/Diguanyl_cyclase"/>
</dbReference>
<organism evidence="19 20">
    <name type="scientific">Schizopora paradoxa</name>
    <dbReference type="NCBI Taxonomy" id="27342"/>
    <lineage>
        <taxon>Eukaryota</taxon>
        <taxon>Fungi</taxon>
        <taxon>Dikarya</taxon>
        <taxon>Basidiomycota</taxon>
        <taxon>Agaricomycotina</taxon>
        <taxon>Agaricomycetes</taxon>
        <taxon>Hymenochaetales</taxon>
        <taxon>Schizoporaceae</taxon>
        <taxon>Schizopora</taxon>
    </lineage>
</organism>
<dbReference type="InterPro" id="IPR036775">
    <property type="entry name" value="DNA_pol_Y-fam_lit_finger_sf"/>
</dbReference>
<dbReference type="Pfam" id="PF11798">
    <property type="entry name" value="IMS_HHH"/>
    <property type="match status" value="1"/>
</dbReference>
<keyword evidence="9 15" id="KW-0863">Zinc-finger</keyword>
<dbReference type="InterPro" id="IPR043502">
    <property type="entry name" value="DNA/RNA_pol_sf"/>
</dbReference>
<dbReference type="InterPro" id="IPR006642">
    <property type="entry name" value="Rad18_UBZ4"/>
</dbReference>
<dbReference type="AlphaFoldDB" id="A0A0H2RQN8"/>
<dbReference type="Gene3D" id="3.40.1170.60">
    <property type="match status" value="1"/>
</dbReference>
<evidence type="ECO:0000256" key="1">
    <source>
        <dbReference type="ARBA" id="ARBA00010945"/>
    </source>
</evidence>
<reference evidence="19 20" key="1">
    <citation type="submission" date="2015-04" db="EMBL/GenBank/DDBJ databases">
        <title>Complete genome sequence of Schizopora paradoxa KUC8140, a cosmopolitan wood degrader in East Asia.</title>
        <authorList>
            <consortium name="DOE Joint Genome Institute"/>
            <person name="Min B."/>
            <person name="Park H."/>
            <person name="Jang Y."/>
            <person name="Kim J.-J."/>
            <person name="Kim K.H."/>
            <person name="Pangilinan J."/>
            <person name="Lipzen A."/>
            <person name="Riley R."/>
            <person name="Grigoriev I.V."/>
            <person name="Spatafora J.W."/>
            <person name="Choi I.-G."/>
        </authorList>
    </citation>
    <scope>NUCLEOTIDE SEQUENCE [LARGE SCALE GENOMIC DNA]</scope>
    <source>
        <strain evidence="19 20">KUC8140</strain>
    </source>
</reference>
<proteinExistence type="inferred from homology"/>
<evidence type="ECO:0000256" key="8">
    <source>
        <dbReference type="ARBA" id="ARBA00022763"/>
    </source>
</evidence>
<evidence type="ECO:0000259" key="17">
    <source>
        <dbReference type="PROSITE" id="PS50173"/>
    </source>
</evidence>
<dbReference type="FunCoup" id="A0A0H2RQN8">
    <property type="interactions" value="217"/>
</dbReference>